<dbReference type="EMBL" id="CP000472">
    <property type="protein sequence ID" value="ACJ31270.1"/>
    <property type="molecule type" value="Genomic_DNA"/>
</dbReference>
<dbReference type="OrthoDB" id="6145642at2"/>
<keyword evidence="4" id="KW-1185">Reference proteome</keyword>
<accession>B8CTM6</accession>
<reference evidence="3 4" key="1">
    <citation type="journal article" date="2008" name="PLoS ONE">
        <title>Environmental adaptation: genomic analysis of the piezotolerant and psychrotolerant deep-sea iron reducing bacterium Shewanella piezotolerans WP3.</title>
        <authorList>
            <person name="Wang F."/>
            <person name="Wang J."/>
            <person name="Jian H."/>
            <person name="Zhang B."/>
            <person name="Li S."/>
            <person name="Wang F."/>
            <person name="Zeng X."/>
            <person name="Gao L."/>
            <person name="Bartlett D.H."/>
            <person name="Yu J."/>
            <person name="Hu S."/>
            <person name="Xiao X."/>
        </authorList>
    </citation>
    <scope>NUCLEOTIDE SEQUENCE [LARGE SCALE GENOMIC DNA]</scope>
    <source>
        <strain evidence="4">WP3 / JCM 13877</strain>
    </source>
</reference>
<proteinExistence type="predicted"/>
<evidence type="ECO:0000259" key="2">
    <source>
        <dbReference type="Pfam" id="PF23981"/>
    </source>
</evidence>
<organism evidence="3 4">
    <name type="scientific">Shewanella piezotolerans (strain WP3 / JCM 13877)</name>
    <dbReference type="NCBI Taxonomy" id="225849"/>
    <lineage>
        <taxon>Bacteria</taxon>
        <taxon>Pseudomonadati</taxon>
        <taxon>Pseudomonadota</taxon>
        <taxon>Gammaproteobacteria</taxon>
        <taxon>Alteromonadales</taxon>
        <taxon>Shewanellaceae</taxon>
        <taxon>Shewanella</taxon>
    </lineage>
</organism>
<keyword evidence="1" id="KW-0472">Membrane</keyword>
<keyword evidence="1" id="KW-0812">Transmembrane</keyword>
<sequence>MYLSHSSQQGMSLVTVMLLSSLAGILVLGSLRDNIIQERLSGNFQKKMNAQLVAERGIFETHAALLASLQDNPDSTLEELMAAVGGDSLARSGSGGLSDMRYSVDLSKDASGQLLLASRGKRFEGSSALKARFELTSGGGSSPFANAIVGCEGVNITGSAKIDSFNSNTGSYDPNLPGENANVTTIEEDADVTLAGHSPIFGDVAATGNIVLGGSSPVEGSLHANGDITLGQSRVSGSVLARGNYSQAGGSVGGYVRAIGDVFMNWGASILNPNNTEPDILYGGAAEFKDNWNQKNQAGTLYSSGLFRVMPEIEKVPESNGSAPDPSDPTNSDGVVCDTMGITDEIAAVDDGLSTLASIEVGPNKGFELSTRLGRFYRGSGPSSTPKSAIFLGNVQDVYKVSRFAMTSNAKVKISGGDVFMYVEGDFRVGGDTEMIIEEDSSLTLLIKGKVILGNGARIIAEKPGLTSESKRPSMSIYSSNADETGVEVSGDLAFYAAVYAPFTEVKISGSGELYGSVRGKTVSVPGGSAIHYDHALANIDPPGGLAGKKKLRLVGWEY</sequence>
<evidence type="ECO:0000313" key="4">
    <source>
        <dbReference type="Proteomes" id="UP000000753"/>
    </source>
</evidence>
<gene>
    <name evidence="3" type="ordered locus">swp_4632</name>
</gene>
<dbReference type="STRING" id="225849.swp_4632"/>
<dbReference type="eggNOG" id="COG4726">
    <property type="taxonomic scope" value="Bacteria"/>
</dbReference>
<protein>
    <recommendedName>
        <fullName evidence="2">DUF7305 domain-containing protein</fullName>
    </recommendedName>
</protein>
<evidence type="ECO:0000256" key="1">
    <source>
        <dbReference type="SAM" id="Phobius"/>
    </source>
</evidence>
<feature type="domain" description="DUF7305" evidence="2">
    <location>
        <begin position="399"/>
        <end position="540"/>
    </location>
</feature>
<feature type="transmembrane region" description="Helical" evidence="1">
    <location>
        <begin position="12"/>
        <end position="31"/>
    </location>
</feature>
<dbReference type="AlphaFoldDB" id="B8CTM6"/>
<dbReference type="KEGG" id="swp:swp_4632"/>
<dbReference type="InterPro" id="IPR055729">
    <property type="entry name" value="DUF7305"/>
</dbReference>
<evidence type="ECO:0000313" key="3">
    <source>
        <dbReference type="EMBL" id="ACJ31270.1"/>
    </source>
</evidence>
<dbReference type="Pfam" id="PF23981">
    <property type="entry name" value="DUF7305"/>
    <property type="match status" value="1"/>
</dbReference>
<dbReference type="RefSeq" id="WP_020914600.1">
    <property type="nucleotide sequence ID" value="NC_011566.1"/>
</dbReference>
<dbReference type="HOGENOM" id="CLU_497717_0_0_6"/>
<dbReference type="Proteomes" id="UP000000753">
    <property type="component" value="Chromosome"/>
</dbReference>
<name>B8CTM6_SHEPW</name>
<keyword evidence="1" id="KW-1133">Transmembrane helix</keyword>